<proteinExistence type="predicted"/>
<dbReference type="EMBL" id="HBEV01001196">
    <property type="protein sequence ID" value="CAD8576947.1"/>
    <property type="molecule type" value="Transcribed_RNA"/>
</dbReference>
<feature type="compositionally biased region" description="Basic and acidic residues" evidence="4">
    <location>
        <begin position="291"/>
        <end position="320"/>
    </location>
</feature>
<evidence type="ECO:0000256" key="2">
    <source>
        <dbReference type="ARBA" id="ARBA00023242"/>
    </source>
</evidence>
<reference evidence="6" key="1">
    <citation type="submission" date="2021-01" db="EMBL/GenBank/DDBJ databases">
        <authorList>
            <person name="Corre E."/>
            <person name="Pelletier E."/>
            <person name="Niang G."/>
            <person name="Scheremetjew M."/>
            <person name="Finn R."/>
            <person name="Kale V."/>
            <person name="Holt S."/>
            <person name="Cochrane G."/>
            <person name="Meng A."/>
            <person name="Brown T."/>
            <person name="Cohen L."/>
        </authorList>
    </citation>
    <scope>NUCLEOTIDE SEQUENCE</scope>
    <source>
        <strain evidence="6">CCMP494</strain>
    </source>
</reference>
<feature type="region of interest" description="Disordered" evidence="4">
    <location>
        <begin position="291"/>
        <end position="353"/>
    </location>
</feature>
<evidence type="ECO:0000256" key="1">
    <source>
        <dbReference type="ARBA" id="ARBA00004123"/>
    </source>
</evidence>
<dbReference type="AlphaFoldDB" id="A0A7S0KC36"/>
<feature type="compositionally biased region" description="Polar residues" evidence="4">
    <location>
        <begin position="33"/>
        <end position="44"/>
    </location>
</feature>
<sequence length="390" mass="41637">MRHERIPIEQKLANDAQCRPATPAFEGALMGTARSSGNGKTGTTAGFDPSSPQDGHHGGNDMDWLMGGGGLDDPLSSLMTLEQEGNSSGGHFNLGDDLFGMPAANPSGMGGGYGQHQGSLGMVKEEPHALFHGAQEGNGDSYAGHAHHRQDNSSGSSDQSTSTDLINGRGHSVNGRASINQNQYQTGGQNQNQNQMRSFEAGLQLREETVLTRPFAQSALRQAQLQRYRAKRLARHLGHKKIRYECRKTLADNRPRIKGRFAKVNSDADLAGMVTAQSCPDLSAMHRAAKLDEERAKDSSSTKKDSTEVKAEPRRSRLSDGSDDTVANAKQSGGSPKKASPNGKGGKKATASAAEEVFKKVGSLRSGGKPVMPYTQSEVSLVALDREGVW</sequence>
<feature type="region of interest" description="Disordered" evidence="4">
    <location>
        <begin position="132"/>
        <end position="176"/>
    </location>
</feature>
<gene>
    <name evidence="6" type="ORF">MSP1404_LOCUS968</name>
</gene>
<dbReference type="PROSITE" id="PS51017">
    <property type="entry name" value="CCT"/>
    <property type="match status" value="1"/>
</dbReference>
<dbReference type="Pfam" id="PF06203">
    <property type="entry name" value="CCT"/>
    <property type="match status" value="1"/>
</dbReference>
<dbReference type="PANTHER" id="PTHR31319">
    <property type="entry name" value="ZINC FINGER PROTEIN CONSTANS-LIKE 4"/>
    <property type="match status" value="1"/>
</dbReference>
<protein>
    <recommendedName>
        <fullName evidence="5">CCT domain-containing protein</fullName>
    </recommendedName>
</protein>
<evidence type="ECO:0000259" key="5">
    <source>
        <dbReference type="PROSITE" id="PS51017"/>
    </source>
</evidence>
<feature type="region of interest" description="Disordered" evidence="4">
    <location>
        <begin position="29"/>
        <end position="61"/>
    </location>
</feature>
<accession>A0A7S0KC36</accession>
<keyword evidence="2 3" id="KW-0539">Nucleus</keyword>
<comment type="subcellular location">
    <subcellularLocation>
        <location evidence="1 3">Nucleus</location>
    </subcellularLocation>
</comment>
<name>A0A7S0KC36_MICPS</name>
<evidence type="ECO:0000256" key="3">
    <source>
        <dbReference type="PROSITE-ProRule" id="PRU00357"/>
    </source>
</evidence>
<feature type="domain" description="CCT" evidence="5">
    <location>
        <begin position="221"/>
        <end position="264"/>
    </location>
</feature>
<dbReference type="PANTHER" id="PTHR31319:SF77">
    <property type="entry name" value="ZINC FINGER PROTEIN CONSTANS-LIKE 4"/>
    <property type="match status" value="1"/>
</dbReference>
<feature type="compositionally biased region" description="Low complexity" evidence="4">
    <location>
        <begin position="152"/>
        <end position="164"/>
    </location>
</feature>
<evidence type="ECO:0000256" key="4">
    <source>
        <dbReference type="SAM" id="MobiDB-lite"/>
    </source>
</evidence>
<dbReference type="InterPro" id="IPR045281">
    <property type="entry name" value="CONSTANS-like"/>
</dbReference>
<evidence type="ECO:0000313" key="6">
    <source>
        <dbReference type="EMBL" id="CAD8576947.1"/>
    </source>
</evidence>
<organism evidence="6">
    <name type="scientific">Micromonas pusilla</name>
    <name type="common">Picoplanktonic green alga</name>
    <name type="synonym">Chromulina pusilla</name>
    <dbReference type="NCBI Taxonomy" id="38833"/>
    <lineage>
        <taxon>Eukaryota</taxon>
        <taxon>Viridiplantae</taxon>
        <taxon>Chlorophyta</taxon>
        <taxon>Mamiellophyceae</taxon>
        <taxon>Mamiellales</taxon>
        <taxon>Mamiellaceae</taxon>
        <taxon>Micromonas</taxon>
    </lineage>
</organism>
<dbReference type="GO" id="GO:0005634">
    <property type="term" value="C:nucleus"/>
    <property type="evidence" value="ECO:0007669"/>
    <property type="project" value="UniProtKB-SubCell"/>
</dbReference>
<dbReference type="InterPro" id="IPR010402">
    <property type="entry name" value="CCT_domain"/>
</dbReference>